<dbReference type="Proteomes" id="UP001050691">
    <property type="component" value="Unassembled WGS sequence"/>
</dbReference>
<organism evidence="2 3">
    <name type="scientific">Clathrus columnatus</name>
    <dbReference type="NCBI Taxonomy" id="1419009"/>
    <lineage>
        <taxon>Eukaryota</taxon>
        <taxon>Fungi</taxon>
        <taxon>Dikarya</taxon>
        <taxon>Basidiomycota</taxon>
        <taxon>Agaricomycotina</taxon>
        <taxon>Agaricomycetes</taxon>
        <taxon>Phallomycetidae</taxon>
        <taxon>Phallales</taxon>
        <taxon>Clathraceae</taxon>
        <taxon>Clathrus</taxon>
    </lineage>
</organism>
<keyword evidence="3" id="KW-1185">Reference proteome</keyword>
<proteinExistence type="predicted"/>
<dbReference type="EMBL" id="BPWL01000008">
    <property type="protein sequence ID" value="GJJ13020.1"/>
    <property type="molecule type" value="Genomic_DNA"/>
</dbReference>
<name>A0AAV5AFG5_9AGAM</name>
<evidence type="ECO:0000256" key="1">
    <source>
        <dbReference type="SAM" id="SignalP"/>
    </source>
</evidence>
<comment type="caution">
    <text evidence="2">The sequence shown here is derived from an EMBL/GenBank/DDBJ whole genome shotgun (WGS) entry which is preliminary data.</text>
</comment>
<reference evidence="2" key="1">
    <citation type="submission" date="2021-10" db="EMBL/GenBank/DDBJ databases">
        <title>De novo Genome Assembly of Clathrus columnatus (Basidiomycota, Fungi) Using Illumina and Nanopore Sequence Data.</title>
        <authorList>
            <person name="Ogiso-Tanaka E."/>
            <person name="Itagaki H."/>
            <person name="Hosoya T."/>
            <person name="Hosaka K."/>
        </authorList>
    </citation>
    <scope>NUCLEOTIDE SEQUENCE</scope>
    <source>
        <strain evidence="2">MO-923</strain>
    </source>
</reference>
<dbReference type="AlphaFoldDB" id="A0AAV5AFG5"/>
<sequence>MVAFTTKSSVFLSIVFGGFMTNALAATTTDVFVPGISTSLAVTLTPVGSANGANTFLIIPTSAPPNGPTG</sequence>
<feature type="chain" id="PRO_5043988679" evidence="1">
    <location>
        <begin position="26"/>
        <end position="70"/>
    </location>
</feature>
<keyword evidence="1" id="KW-0732">Signal</keyword>
<gene>
    <name evidence="2" type="ORF">Clacol_007269</name>
</gene>
<feature type="signal peptide" evidence="1">
    <location>
        <begin position="1"/>
        <end position="25"/>
    </location>
</feature>
<protein>
    <submittedName>
        <fullName evidence="2">Uncharacterized protein</fullName>
    </submittedName>
</protein>
<evidence type="ECO:0000313" key="2">
    <source>
        <dbReference type="EMBL" id="GJJ13020.1"/>
    </source>
</evidence>
<accession>A0AAV5AFG5</accession>
<evidence type="ECO:0000313" key="3">
    <source>
        <dbReference type="Proteomes" id="UP001050691"/>
    </source>
</evidence>